<keyword evidence="1" id="KW-1133">Transmembrane helix</keyword>
<evidence type="ECO:0000313" key="2">
    <source>
        <dbReference type="EMBL" id="KKK76240.1"/>
    </source>
</evidence>
<evidence type="ECO:0000256" key="1">
    <source>
        <dbReference type="SAM" id="Phobius"/>
    </source>
</evidence>
<sequence>MNKIISAYINLLLMITIAIVLIFHWFSMSKDKTEIDYLEDALFEV</sequence>
<protein>
    <submittedName>
        <fullName evidence="2">Uncharacterized protein</fullName>
    </submittedName>
</protein>
<reference evidence="2" key="1">
    <citation type="journal article" date="2015" name="Nature">
        <title>Complex archaea that bridge the gap between prokaryotes and eukaryotes.</title>
        <authorList>
            <person name="Spang A."/>
            <person name="Saw J.H."/>
            <person name="Jorgensen S.L."/>
            <person name="Zaremba-Niedzwiedzka K."/>
            <person name="Martijn J."/>
            <person name="Lind A.E."/>
            <person name="van Eijk R."/>
            <person name="Schleper C."/>
            <person name="Guy L."/>
            <person name="Ettema T.J."/>
        </authorList>
    </citation>
    <scope>NUCLEOTIDE SEQUENCE</scope>
</reference>
<proteinExistence type="predicted"/>
<accession>A0A0F8YR22</accession>
<dbReference type="AlphaFoldDB" id="A0A0F8YR22"/>
<dbReference type="EMBL" id="LAZR01055494">
    <property type="protein sequence ID" value="KKK76240.1"/>
    <property type="molecule type" value="Genomic_DNA"/>
</dbReference>
<feature type="non-terminal residue" evidence="2">
    <location>
        <position position="45"/>
    </location>
</feature>
<comment type="caution">
    <text evidence="2">The sequence shown here is derived from an EMBL/GenBank/DDBJ whole genome shotgun (WGS) entry which is preliminary data.</text>
</comment>
<keyword evidence="1" id="KW-0812">Transmembrane</keyword>
<keyword evidence="1" id="KW-0472">Membrane</keyword>
<name>A0A0F8YR22_9ZZZZ</name>
<organism evidence="2">
    <name type="scientific">marine sediment metagenome</name>
    <dbReference type="NCBI Taxonomy" id="412755"/>
    <lineage>
        <taxon>unclassified sequences</taxon>
        <taxon>metagenomes</taxon>
        <taxon>ecological metagenomes</taxon>
    </lineage>
</organism>
<feature type="transmembrane region" description="Helical" evidence="1">
    <location>
        <begin position="7"/>
        <end position="26"/>
    </location>
</feature>
<gene>
    <name evidence="2" type="ORF">LCGC14_2865640</name>
</gene>